<feature type="domain" description="Glycosyltransferase 2-like" evidence="1">
    <location>
        <begin position="30"/>
        <end position="197"/>
    </location>
</feature>
<sequence>MARRGPPGSSRVAAPHPSKEILVAAERMLVFIPMYNCERQIPRVLARFGEALQRRFAEIIVVDNGSRDNGVEAAVTGLSKLVHLPGKVLVNDDNYNLGGSHKVAFEYALAHGFDQVVVLHGDDQADINDLVPHLDEGAYRAQDSLLGSRFMRGSRLQGYSHVRTLGNHVFNLLFSAAARHRVHDLGSGLNLYSARYLEPRFYLGFPDSLTFNIHMLLAGIHRRSRFGFFPLSWREEDQVSNVRMVRQSLQTGRIALEFARSPEAFLAKDWSSRPGRPYTSTVVAQVSGGHVDRTRAPAFPSR</sequence>
<reference evidence="2 3" key="1">
    <citation type="submission" date="2019-06" db="EMBL/GenBank/DDBJ databases">
        <authorList>
            <person name="Livingstone P."/>
            <person name="Whitworth D."/>
        </authorList>
    </citation>
    <scope>NUCLEOTIDE SEQUENCE [LARGE SCALE GENOMIC DNA]</scope>
    <source>
        <strain evidence="2 3">AM401</strain>
    </source>
</reference>
<keyword evidence="3" id="KW-1185">Reference proteome</keyword>
<gene>
    <name evidence="2" type="ORF">FJV41_27375</name>
</gene>
<dbReference type="OrthoDB" id="9811884at2"/>
<dbReference type="InterPro" id="IPR050256">
    <property type="entry name" value="Glycosyltransferase_2"/>
</dbReference>
<dbReference type="InterPro" id="IPR029044">
    <property type="entry name" value="Nucleotide-diphossugar_trans"/>
</dbReference>
<comment type="caution">
    <text evidence="2">The sequence shown here is derived from an EMBL/GenBank/DDBJ whole genome shotgun (WGS) entry which is preliminary data.</text>
</comment>
<dbReference type="CDD" id="cd04179">
    <property type="entry name" value="DPM_DPG-synthase_like"/>
    <property type="match status" value="1"/>
</dbReference>
<evidence type="ECO:0000313" key="3">
    <source>
        <dbReference type="Proteomes" id="UP000315369"/>
    </source>
</evidence>
<dbReference type="EMBL" id="VIFM01000126">
    <property type="protein sequence ID" value="TQF12747.1"/>
    <property type="molecule type" value="Genomic_DNA"/>
</dbReference>
<keyword evidence="2" id="KW-0808">Transferase</keyword>
<dbReference type="Pfam" id="PF00535">
    <property type="entry name" value="Glycos_transf_2"/>
    <property type="match status" value="1"/>
</dbReference>
<proteinExistence type="predicted"/>
<dbReference type="SUPFAM" id="SSF53448">
    <property type="entry name" value="Nucleotide-diphospho-sugar transferases"/>
    <property type="match status" value="1"/>
</dbReference>
<dbReference type="PANTHER" id="PTHR48090">
    <property type="entry name" value="UNDECAPRENYL-PHOSPHATE 4-DEOXY-4-FORMAMIDO-L-ARABINOSE TRANSFERASE-RELATED"/>
    <property type="match status" value="1"/>
</dbReference>
<dbReference type="Proteomes" id="UP000315369">
    <property type="component" value="Unassembled WGS sequence"/>
</dbReference>
<protein>
    <submittedName>
        <fullName evidence="2">Glycosyltransferase family 2 protein</fullName>
    </submittedName>
</protein>
<evidence type="ECO:0000259" key="1">
    <source>
        <dbReference type="Pfam" id="PF00535"/>
    </source>
</evidence>
<dbReference type="PANTHER" id="PTHR48090:SF6">
    <property type="entry name" value="SLR5056 PROTEIN"/>
    <property type="match status" value="1"/>
</dbReference>
<dbReference type="GO" id="GO:0016740">
    <property type="term" value="F:transferase activity"/>
    <property type="evidence" value="ECO:0007669"/>
    <property type="project" value="UniProtKB-KW"/>
</dbReference>
<name>A0A540WUY8_9BACT</name>
<dbReference type="AlphaFoldDB" id="A0A540WUY8"/>
<accession>A0A540WUY8</accession>
<organism evidence="2 3">
    <name type="scientific">Myxococcus llanfairpwllgwyngyllgogerychwyrndrobwllllantysiliogogogochensis</name>
    <dbReference type="NCBI Taxonomy" id="2590453"/>
    <lineage>
        <taxon>Bacteria</taxon>
        <taxon>Pseudomonadati</taxon>
        <taxon>Myxococcota</taxon>
        <taxon>Myxococcia</taxon>
        <taxon>Myxococcales</taxon>
        <taxon>Cystobacterineae</taxon>
        <taxon>Myxococcaceae</taxon>
        <taxon>Myxococcus</taxon>
    </lineage>
</organism>
<dbReference type="InterPro" id="IPR001173">
    <property type="entry name" value="Glyco_trans_2-like"/>
</dbReference>
<evidence type="ECO:0000313" key="2">
    <source>
        <dbReference type="EMBL" id="TQF12747.1"/>
    </source>
</evidence>
<dbReference type="Gene3D" id="3.90.550.10">
    <property type="entry name" value="Spore Coat Polysaccharide Biosynthesis Protein SpsA, Chain A"/>
    <property type="match status" value="1"/>
</dbReference>